<evidence type="ECO:0000256" key="3">
    <source>
        <dbReference type="ARBA" id="ARBA00022729"/>
    </source>
</evidence>
<keyword evidence="2" id="KW-0964">Secreted</keyword>
<comment type="caution">
    <text evidence="9">The sequence shown here is derived from an EMBL/GenBank/DDBJ whole genome shotgun (WGS) entry which is preliminary data.</text>
</comment>
<evidence type="ECO:0000256" key="5">
    <source>
        <dbReference type="SAM" id="MobiDB-lite"/>
    </source>
</evidence>
<keyword evidence="6" id="KW-0472">Membrane</keyword>
<keyword evidence="6" id="KW-0812">Transmembrane</keyword>
<protein>
    <submittedName>
        <fullName evidence="9">LPXTG cell wall anchor domain-containing protein</fullName>
    </submittedName>
</protein>
<evidence type="ECO:0000256" key="7">
    <source>
        <dbReference type="SAM" id="SignalP"/>
    </source>
</evidence>
<evidence type="ECO:0000259" key="8">
    <source>
        <dbReference type="Pfam" id="PF00746"/>
    </source>
</evidence>
<dbReference type="RefSeq" id="WP_125552903.1">
    <property type="nucleotide sequence ID" value="NZ_JBHSSL010000112.1"/>
</dbReference>
<evidence type="ECO:0000256" key="1">
    <source>
        <dbReference type="ARBA" id="ARBA00022512"/>
    </source>
</evidence>
<keyword evidence="4" id="KW-0572">Peptidoglycan-anchor</keyword>
<keyword evidence="6" id="KW-1133">Transmembrane helix</keyword>
<proteinExistence type="predicted"/>
<keyword evidence="1" id="KW-0134">Cell wall</keyword>
<evidence type="ECO:0000256" key="4">
    <source>
        <dbReference type="ARBA" id="ARBA00023088"/>
    </source>
</evidence>
<keyword evidence="10" id="KW-1185">Reference proteome</keyword>
<gene>
    <name evidence="9" type="ORF">ACFQGP_13160</name>
</gene>
<reference evidence="10" key="1">
    <citation type="journal article" date="2019" name="Int. J. Syst. Evol. Microbiol.">
        <title>The Global Catalogue of Microorganisms (GCM) 10K type strain sequencing project: providing services to taxonomists for standard genome sequencing and annotation.</title>
        <authorList>
            <consortium name="The Broad Institute Genomics Platform"/>
            <consortium name="The Broad Institute Genome Sequencing Center for Infectious Disease"/>
            <person name="Wu L."/>
            <person name="Ma J."/>
        </authorList>
    </citation>
    <scope>NUCLEOTIDE SEQUENCE [LARGE SCALE GENOMIC DNA]</scope>
    <source>
        <strain evidence="10">CCM 8904</strain>
    </source>
</reference>
<dbReference type="Proteomes" id="UP001596289">
    <property type="component" value="Unassembled WGS sequence"/>
</dbReference>
<name>A0ABW1RIZ1_9LACO</name>
<dbReference type="NCBIfam" id="TIGR01167">
    <property type="entry name" value="LPXTG_anchor"/>
    <property type="match status" value="1"/>
</dbReference>
<feature type="chain" id="PRO_5046400030" evidence="7">
    <location>
        <begin position="26"/>
        <end position="112"/>
    </location>
</feature>
<feature type="transmembrane region" description="Helical" evidence="6">
    <location>
        <begin position="82"/>
        <end position="102"/>
    </location>
</feature>
<feature type="domain" description="Gram-positive cocci surface proteins LPxTG" evidence="8">
    <location>
        <begin position="70"/>
        <end position="105"/>
    </location>
</feature>
<dbReference type="InterPro" id="IPR019931">
    <property type="entry name" value="LPXTG_anchor"/>
</dbReference>
<evidence type="ECO:0000313" key="9">
    <source>
        <dbReference type="EMBL" id="MFC6171502.1"/>
    </source>
</evidence>
<feature type="region of interest" description="Disordered" evidence="5">
    <location>
        <begin position="48"/>
        <end position="76"/>
    </location>
</feature>
<dbReference type="EMBL" id="JBHSSL010000112">
    <property type="protein sequence ID" value="MFC6171502.1"/>
    <property type="molecule type" value="Genomic_DNA"/>
</dbReference>
<evidence type="ECO:0000256" key="6">
    <source>
        <dbReference type="SAM" id="Phobius"/>
    </source>
</evidence>
<evidence type="ECO:0000313" key="10">
    <source>
        <dbReference type="Proteomes" id="UP001596289"/>
    </source>
</evidence>
<accession>A0ABW1RIZ1</accession>
<feature type="signal peptide" evidence="7">
    <location>
        <begin position="1"/>
        <end position="25"/>
    </location>
</feature>
<keyword evidence="3 7" id="KW-0732">Signal</keyword>
<organism evidence="9 10">
    <name type="scientific">Loigolactobacillus jiayinensis</name>
    <dbReference type="NCBI Taxonomy" id="2486016"/>
    <lineage>
        <taxon>Bacteria</taxon>
        <taxon>Bacillati</taxon>
        <taxon>Bacillota</taxon>
        <taxon>Bacilli</taxon>
        <taxon>Lactobacillales</taxon>
        <taxon>Lactobacillaceae</taxon>
        <taxon>Loigolactobacillus</taxon>
    </lineage>
</organism>
<evidence type="ECO:0000256" key="2">
    <source>
        <dbReference type="ARBA" id="ARBA00022525"/>
    </source>
</evidence>
<sequence length="112" mass="11395">MNAKKLILNLLLAAALLLPSTASYAAINSQAQTSFVPNAATTPAAVVKPSVPNQQGTNQGTGQISSQAGSAQSVLPQTNEQASWGLTLLGSGLLIGLAGLSFKSRLGQHKLN</sequence>
<dbReference type="Pfam" id="PF00746">
    <property type="entry name" value="Gram_pos_anchor"/>
    <property type="match status" value="1"/>
</dbReference>
<feature type="compositionally biased region" description="Low complexity" evidence="5">
    <location>
        <begin position="48"/>
        <end position="73"/>
    </location>
</feature>